<dbReference type="Proteomes" id="UP001321543">
    <property type="component" value="Chromosome"/>
</dbReference>
<reference evidence="2" key="1">
    <citation type="journal article" date="2019" name="Int. J. Syst. Evol. Microbiol.">
        <title>The Global Catalogue of Microorganisms (GCM) 10K type strain sequencing project: providing services to taxonomists for standard genome sequencing and annotation.</title>
        <authorList>
            <consortium name="The Broad Institute Genomics Platform"/>
            <consortium name="The Broad Institute Genome Sequencing Center for Infectious Disease"/>
            <person name="Wu L."/>
            <person name="Ma J."/>
        </authorList>
    </citation>
    <scope>NUCLEOTIDE SEQUENCE [LARGE SCALE GENOMIC DNA]</scope>
    <source>
        <strain evidence="2">NBRC 106310</strain>
    </source>
</reference>
<evidence type="ECO:0000313" key="2">
    <source>
        <dbReference type="Proteomes" id="UP001321543"/>
    </source>
</evidence>
<name>A0ABM8FTL9_9MICO</name>
<dbReference type="RefSeq" id="WP_286302923.1">
    <property type="nucleotide sequence ID" value="NZ_AP027728.1"/>
</dbReference>
<keyword evidence="2" id="KW-1185">Reference proteome</keyword>
<gene>
    <name evidence="1" type="ORF">GCM10025863_16360</name>
</gene>
<organism evidence="1 2">
    <name type="scientific">Microbacterium suwonense</name>
    <dbReference type="NCBI Taxonomy" id="683047"/>
    <lineage>
        <taxon>Bacteria</taxon>
        <taxon>Bacillati</taxon>
        <taxon>Actinomycetota</taxon>
        <taxon>Actinomycetes</taxon>
        <taxon>Micrococcales</taxon>
        <taxon>Microbacteriaceae</taxon>
        <taxon>Microbacterium</taxon>
    </lineage>
</organism>
<protein>
    <submittedName>
        <fullName evidence="1">Uncharacterized protein</fullName>
    </submittedName>
</protein>
<proteinExistence type="predicted"/>
<accession>A0ABM8FTL9</accession>
<sequence length="88" mass="9418">MHASATSILTDHDLERLAPMAELLPSEHNEDYFALRRRESADGTIMVGSTGVAGEGWAPLPAEAVTAIRLDDLRSSTVELTPVATARS</sequence>
<evidence type="ECO:0000313" key="1">
    <source>
        <dbReference type="EMBL" id="BDZ39022.1"/>
    </source>
</evidence>
<dbReference type="EMBL" id="AP027728">
    <property type="protein sequence ID" value="BDZ39022.1"/>
    <property type="molecule type" value="Genomic_DNA"/>
</dbReference>